<name>A0A2P1QQ25_9LEPT</name>
<protein>
    <submittedName>
        <fullName evidence="1">Uncharacterized protein</fullName>
    </submittedName>
</protein>
<dbReference type="Proteomes" id="UP000033961">
    <property type="component" value="Chromosome I"/>
</dbReference>
<reference evidence="1 2" key="1">
    <citation type="journal article" date="2015" name="Genome Announc.">
        <title>Draft Genome Sequences of Leptospira santarosai Strains U160, U164, and U233, Isolated from Asymptomatic Cattle.</title>
        <authorList>
            <person name="Kremer F.S."/>
            <person name="Eslabao M.R."/>
            <person name="Provisor M."/>
            <person name="Woloski R.D."/>
            <person name="Ramires O.V."/>
            <person name="Moreno L.Z."/>
            <person name="Moreno A.M."/>
            <person name="Hamond C."/>
            <person name="Lilenbaum W."/>
            <person name="Dellagostin O.A."/>
        </authorList>
    </citation>
    <scope>NUCLEOTIDE SEQUENCE [LARGE SCALE GENOMIC DNA]</scope>
    <source>
        <strain evidence="1 2">U160</strain>
    </source>
</reference>
<organism evidence="1 2">
    <name type="scientific">Leptospira santarosai</name>
    <dbReference type="NCBI Taxonomy" id="28183"/>
    <lineage>
        <taxon>Bacteria</taxon>
        <taxon>Pseudomonadati</taxon>
        <taxon>Spirochaetota</taxon>
        <taxon>Spirochaetia</taxon>
        <taxon>Leptospirales</taxon>
        <taxon>Leptospiraceae</taxon>
        <taxon>Leptospira</taxon>
    </lineage>
</organism>
<evidence type="ECO:0000313" key="2">
    <source>
        <dbReference type="Proteomes" id="UP000033961"/>
    </source>
</evidence>
<dbReference type="EMBL" id="CP027843">
    <property type="protein sequence ID" value="AVQ11012.1"/>
    <property type="molecule type" value="Genomic_DNA"/>
</dbReference>
<gene>
    <name evidence="1" type="ORF">XB16_0670</name>
</gene>
<evidence type="ECO:0000313" key="1">
    <source>
        <dbReference type="EMBL" id="AVQ11012.1"/>
    </source>
</evidence>
<sequence>MQNFIRENLHNFELKLPLRIISHYKKIQNLKNFKAKFSTYKKPIKESYNSDRLSAE</sequence>
<accession>A0A2P1QQ25</accession>
<dbReference type="AlphaFoldDB" id="A0A2P1QQ25"/>
<proteinExistence type="predicted"/>